<feature type="compositionally biased region" description="Basic residues" evidence="6">
    <location>
        <begin position="379"/>
        <end position="391"/>
    </location>
</feature>
<dbReference type="SMART" id="SM00717">
    <property type="entry name" value="SANT"/>
    <property type="match status" value="1"/>
</dbReference>
<dbReference type="InterPro" id="IPR027109">
    <property type="entry name" value="Swc4/Dmap1"/>
</dbReference>
<dbReference type="GO" id="GO:0006281">
    <property type="term" value="P:DNA repair"/>
    <property type="evidence" value="ECO:0007669"/>
    <property type="project" value="InterPro"/>
</dbReference>
<evidence type="ECO:0000256" key="5">
    <source>
        <dbReference type="ARBA" id="ARBA00023242"/>
    </source>
</evidence>
<dbReference type="Pfam" id="PF16282">
    <property type="entry name" value="SANT_DAMP1_like"/>
    <property type="match status" value="1"/>
</dbReference>
<dbReference type="GO" id="GO:0035267">
    <property type="term" value="C:NuA4 histone acetyltransferase complex"/>
    <property type="evidence" value="ECO:0007669"/>
    <property type="project" value="InterPro"/>
</dbReference>
<reference evidence="8 9" key="1">
    <citation type="submission" date="2020-02" db="EMBL/GenBank/DDBJ databases">
        <authorList>
            <person name="Ma Q."/>
            <person name="Huang Y."/>
            <person name="Song X."/>
            <person name="Pei D."/>
        </authorList>
    </citation>
    <scope>NUCLEOTIDE SEQUENCE [LARGE SCALE GENOMIC DNA]</scope>
    <source>
        <strain evidence="8">Sxm20200214</strain>
        <tissue evidence="8">Leaf</tissue>
    </source>
</reference>
<dbReference type="Gene3D" id="1.10.10.60">
    <property type="entry name" value="Homeodomain-like"/>
    <property type="match status" value="1"/>
</dbReference>
<comment type="subcellular location">
    <subcellularLocation>
        <location evidence="1">Nucleus</location>
    </subcellularLocation>
</comment>
<dbReference type="PANTHER" id="PTHR12855">
    <property type="entry name" value="DNA METHYLTRANSFERASE 1-ASSOCIATED PROTEIN 1 FAMILY MEMBER"/>
    <property type="match status" value="1"/>
</dbReference>
<evidence type="ECO:0000313" key="8">
    <source>
        <dbReference type="EMBL" id="KAG2286873.1"/>
    </source>
</evidence>
<dbReference type="InterPro" id="IPR009057">
    <property type="entry name" value="Homeodomain-like_sf"/>
</dbReference>
<keyword evidence="2" id="KW-0156">Chromatin regulator</keyword>
<evidence type="ECO:0000256" key="1">
    <source>
        <dbReference type="ARBA" id="ARBA00004123"/>
    </source>
</evidence>
<evidence type="ECO:0000256" key="2">
    <source>
        <dbReference type="ARBA" id="ARBA00022853"/>
    </source>
</evidence>
<dbReference type="Proteomes" id="UP000886595">
    <property type="component" value="Unassembled WGS sequence"/>
</dbReference>
<name>A0A8X7RFD7_BRACI</name>
<gene>
    <name evidence="8" type="ORF">Bca52824_046477</name>
</gene>
<dbReference type="PANTHER" id="PTHR12855:SF10">
    <property type="entry name" value="DNA METHYLTRANSFERASE 1-ASSOCIATED PROTEIN 1"/>
    <property type="match status" value="1"/>
</dbReference>
<dbReference type="PROSITE" id="PS50090">
    <property type="entry name" value="MYB_LIKE"/>
    <property type="match status" value="1"/>
</dbReference>
<dbReference type="InterPro" id="IPR001005">
    <property type="entry name" value="SANT/Myb"/>
</dbReference>
<accession>A0A8X7RFD7</accession>
<dbReference type="SUPFAM" id="SSF46689">
    <property type="entry name" value="Homeodomain-like"/>
    <property type="match status" value="1"/>
</dbReference>
<evidence type="ECO:0000313" key="9">
    <source>
        <dbReference type="Proteomes" id="UP000886595"/>
    </source>
</evidence>
<evidence type="ECO:0000259" key="7">
    <source>
        <dbReference type="PROSITE" id="PS50090"/>
    </source>
</evidence>
<dbReference type="OrthoDB" id="19740at2759"/>
<dbReference type="GO" id="GO:0000122">
    <property type="term" value="P:negative regulation of transcription by RNA polymerase II"/>
    <property type="evidence" value="ECO:0007669"/>
    <property type="project" value="TreeGrafter"/>
</dbReference>
<keyword evidence="5" id="KW-0539">Nucleus</keyword>
<dbReference type="GO" id="GO:0000812">
    <property type="term" value="C:Swr1 complex"/>
    <property type="evidence" value="ECO:0007669"/>
    <property type="project" value="TreeGrafter"/>
</dbReference>
<dbReference type="GO" id="GO:0006338">
    <property type="term" value="P:chromatin remodeling"/>
    <property type="evidence" value="ECO:0007669"/>
    <property type="project" value="InterPro"/>
</dbReference>
<protein>
    <recommendedName>
        <fullName evidence="7">Myb-like domain-containing protein</fullName>
    </recommendedName>
</protein>
<keyword evidence="3" id="KW-0805">Transcription regulation</keyword>
<keyword evidence="9" id="KW-1185">Reference proteome</keyword>
<dbReference type="FunFam" id="1.10.10.60:FF:000087">
    <property type="entry name" value="DNA methyltransferase 1-associated protein 1"/>
    <property type="match status" value="1"/>
</dbReference>
<feature type="domain" description="Myb-like" evidence="7">
    <location>
        <begin position="101"/>
        <end position="144"/>
    </location>
</feature>
<sequence>MGGTDAKDILGLPKTPLSLAQEKRSRPQKESHRKPDGISREVAWQWLPVKSSARSDDLQLFHWVRVVNDVPPSGDYSVQQSVDVLKYTDDEYENHLTDPVWTKEETDQLFELCERFDLRFTVIADRFPLSRTLEELKDRYYSVLANHPLIKEPYDRTRDRERKRALSMVLSQSRHQEKKDAETHIINLSSSFCLLKRLVFLDVQRAAEPDVPANENIGSVSPSSNSQLPATAVAPSTLSMADYASTLASLHMLHVYLRTYGLEQMVQAASSAVGLRTIKRVDQSSYDILNYEKKILTLLNLQKQLQYKESEGSSHREGTYAAMPDTPKVISSLYGYIISNPLCMIRIASEPFSFGAERPIKKEQKRKGPGRQSDTPSPAHKRPRKLKASDL</sequence>
<keyword evidence="4" id="KW-0804">Transcription</keyword>
<evidence type="ECO:0000256" key="6">
    <source>
        <dbReference type="SAM" id="MobiDB-lite"/>
    </source>
</evidence>
<organism evidence="8 9">
    <name type="scientific">Brassica carinata</name>
    <name type="common">Ethiopian mustard</name>
    <name type="synonym">Abyssinian cabbage</name>
    <dbReference type="NCBI Taxonomy" id="52824"/>
    <lineage>
        <taxon>Eukaryota</taxon>
        <taxon>Viridiplantae</taxon>
        <taxon>Streptophyta</taxon>
        <taxon>Embryophyta</taxon>
        <taxon>Tracheophyta</taxon>
        <taxon>Spermatophyta</taxon>
        <taxon>Magnoliopsida</taxon>
        <taxon>eudicotyledons</taxon>
        <taxon>Gunneridae</taxon>
        <taxon>Pentapetalae</taxon>
        <taxon>rosids</taxon>
        <taxon>malvids</taxon>
        <taxon>Brassicales</taxon>
        <taxon>Brassicaceae</taxon>
        <taxon>Brassiceae</taxon>
        <taxon>Brassica</taxon>
    </lineage>
</organism>
<proteinExistence type="predicted"/>
<comment type="caution">
    <text evidence="8">The sequence shown here is derived from an EMBL/GenBank/DDBJ whole genome shotgun (WGS) entry which is preliminary data.</text>
</comment>
<dbReference type="CDD" id="cd11658">
    <property type="entry name" value="SANT_DMAP1_like"/>
    <property type="match status" value="1"/>
</dbReference>
<dbReference type="GO" id="GO:0003714">
    <property type="term" value="F:transcription corepressor activity"/>
    <property type="evidence" value="ECO:0007669"/>
    <property type="project" value="TreeGrafter"/>
</dbReference>
<evidence type="ECO:0000256" key="4">
    <source>
        <dbReference type="ARBA" id="ARBA00023163"/>
    </source>
</evidence>
<feature type="compositionally biased region" description="Basic and acidic residues" evidence="6">
    <location>
        <begin position="21"/>
        <end position="37"/>
    </location>
</feature>
<dbReference type="EMBL" id="JAAMPC010000010">
    <property type="protein sequence ID" value="KAG2286873.1"/>
    <property type="molecule type" value="Genomic_DNA"/>
</dbReference>
<dbReference type="InterPro" id="IPR032563">
    <property type="entry name" value="DAMP1_SANT-like"/>
</dbReference>
<feature type="region of interest" description="Disordered" evidence="6">
    <location>
        <begin position="1"/>
        <end position="37"/>
    </location>
</feature>
<feature type="region of interest" description="Disordered" evidence="6">
    <location>
        <begin position="356"/>
        <end position="391"/>
    </location>
</feature>
<evidence type="ECO:0000256" key="3">
    <source>
        <dbReference type="ARBA" id="ARBA00023015"/>
    </source>
</evidence>
<dbReference type="AlphaFoldDB" id="A0A8X7RFD7"/>